<dbReference type="AlphaFoldDB" id="A0AA88GX12"/>
<name>A0AA88GX12_NAELO</name>
<dbReference type="EMBL" id="PYSW02000009">
    <property type="protein sequence ID" value="KAG2388575.1"/>
    <property type="molecule type" value="Genomic_DNA"/>
</dbReference>
<dbReference type="GeneID" id="68092476"/>
<evidence type="ECO:0000256" key="2">
    <source>
        <dbReference type="SAM" id="MobiDB-lite"/>
    </source>
</evidence>
<dbReference type="RefSeq" id="XP_044552567.1">
    <property type="nucleotide sequence ID" value="XM_044689935.1"/>
</dbReference>
<gene>
    <name evidence="3" type="ORF">C9374_000014</name>
</gene>
<accession>A0AA88GX12</accession>
<protein>
    <submittedName>
        <fullName evidence="3">Uncharacterized protein</fullName>
    </submittedName>
</protein>
<feature type="region of interest" description="Disordered" evidence="2">
    <location>
        <begin position="90"/>
        <end position="144"/>
    </location>
</feature>
<evidence type="ECO:0000256" key="1">
    <source>
        <dbReference type="ARBA" id="ARBA00005707"/>
    </source>
</evidence>
<feature type="compositionally biased region" description="Polar residues" evidence="2">
    <location>
        <begin position="111"/>
        <end position="144"/>
    </location>
</feature>
<feature type="compositionally biased region" description="Basic and acidic residues" evidence="2">
    <location>
        <begin position="90"/>
        <end position="102"/>
    </location>
</feature>
<comment type="similarity">
    <text evidence="1">Belongs to the UPF0488 family.</text>
</comment>
<dbReference type="InterPro" id="IPR029274">
    <property type="entry name" value="DUF4615"/>
</dbReference>
<proteinExistence type="inferred from homology"/>
<keyword evidence="4" id="KW-1185">Reference proteome</keyword>
<dbReference type="Proteomes" id="UP000816034">
    <property type="component" value="Unassembled WGS sequence"/>
</dbReference>
<dbReference type="PANTHER" id="PTHR13602">
    <property type="entry name" value="UPF0488 PROTEIN C8ORF33"/>
    <property type="match status" value="1"/>
</dbReference>
<dbReference type="PANTHER" id="PTHR13602:SF2">
    <property type="entry name" value="UPF0488 PROTEIN C8ORF33"/>
    <property type="match status" value="1"/>
</dbReference>
<evidence type="ECO:0000313" key="4">
    <source>
        <dbReference type="Proteomes" id="UP000816034"/>
    </source>
</evidence>
<organism evidence="3 4">
    <name type="scientific">Naegleria lovaniensis</name>
    <name type="common">Amoeba</name>
    <dbReference type="NCBI Taxonomy" id="51637"/>
    <lineage>
        <taxon>Eukaryota</taxon>
        <taxon>Discoba</taxon>
        <taxon>Heterolobosea</taxon>
        <taxon>Tetramitia</taxon>
        <taxon>Eutetramitia</taxon>
        <taxon>Vahlkampfiidae</taxon>
        <taxon>Naegleria</taxon>
    </lineage>
</organism>
<dbReference type="Pfam" id="PF15393">
    <property type="entry name" value="DUF4615"/>
    <property type="match status" value="1"/>
</dbReference>
<reference evidence="3 4" key="1">
    <citation type="journal article" date="2018" name="BMC Genomics">
        <title>The genome of Naegleria lovaniensis, the basis for a comparative approach to unravel pathogenicity factors of the human pathogenic amoeba N. fowleri.</title>
        <authorList>
            <person name="Liechti N."/>
            <person name="Schurch N."/>
            <person name="Bruggmann R."/>
            <person name="Wittwer M."/>
        </authorList>
    </citation>
    <scope>NUCLEOTIDE SEQUENCE [LARGE SCALE GENOMIC DNA]</scope>
    <source>
        <strain evidence="3 4">ATCC 30569</strain>
    </source>
</reference>
<comment type="caution">
    <text evidence="3">The sequence shown here is derived from an EMBL/GenBank/DDBJ whole genome shotgun (WGS) entry which is preliminary data.</text>
</comment>
<evidence type="ECO:0000313" key="3">
    <source>
        <dbReference type="EMBL" id="KAG2388575.1"/>
    </source>
</evidence>
<sequence length="144" mass="16474">MPPLKKAPSSSLPKVQLSEEKKAQLDSELTWCIEHLQLGLKRKDADEYQIRETNKVISTLQSKSVPDVQKRQLMKVVFGDYRKLMRMEKQQLEEAERKEAAKMKKKQGAASSSDDNVENETSITPAQQETQSMMTSNALENNYQ</sequence>